<dbReference type="InterPro" id="IPR036890">
    <property type="entry name" value="HATPase_C_sf"/>
</dbReference>
<dbReference type="Proteomes" id="UP001304071">
    <property type="component" value="Chromosome 1"/>
</dbReference>
<dbReference type="SMART" id="SM00387">
    <property type="entry name" value="HATPase_c"/>
    <property type="match status" value="1"/>
</dbReference>
<keyword evidence="4" id="KW-0175">Coiled coil</keyword>
<dbReference type="PANTHER" id="PTHR24421">
    <property type="entry name" value="NITRATE/NITRITE SENSOR PROTEIN NARX-RELATED"/>
    <property type="match status" value="1"/>
</dbReference>
<evidence type="ECO:0000313" key="8">
    <source>
        <dbReference type="EMBL" id="WPC73479.1"/>
    </source>
</evidence>
<evidence type="ECO:0000313" key="9">
    <source>
        <dbReference type="Proteomes" id="UP001304071"/>
    </source>
</evidence>
<dbReference type="Gene3D" id="3.30.450.20">
    <property type="entry name" value="PAS domain"/>
    <property type="match status" value="3"/>
</dbReference>
<dbReference type="PROSITE" id="PS50112">
    <property type="entry name" value="PAS"/>
    <property type="match status" value="1"/>
</dbReference>
<dbReference type="PROSITE" id="PS50109">
    <property type="entry name" value="HIS_KIN"/>
    <property type="match status" value="1"/>
</dbReference>
<dbReference type="InterPro" id="IPR035965">
    <property type="entry name" value="PAS-like_dom_sf"/>
</dbReference>
<feature type="coiled-coil region" evidence="4">
    <location>
        <begin position="398"/>
        <end position="428"/>
    </location>
</feature>
<dbReference type="InterPro" id="IPR050482">
    <property type="entry name" value="Sensor_HK_TwoCompSys"/>
</dbReference>
<dbReference type="InterPro" id="IPR003594">
    <property type="entry name" value="HATPase_dom"/>
</dbReference>
<feature type="domain" description="PAC" evidence="7">
    <location>
        <begin position="354"/>
        <end position="407"/>
    </location>
</feature>
<dbReference type="Pfam" id="PF08448">
    <property type="entry name" value="PAS_4"/>
    <property type="match status" value="3"/>
</dbReference>
<keyword evidence="3" id="KW-0902">Two-component regulatory system</keyword>
<dbReference type="InterPro" id="IPR013656">
    <property type="entry name" value="PAS_4"/>
</dbReference>
<dbReference type="InterPro" id="IPR005467">
    <property type="entry name" value="His_kinase_dom"/>
</dbReference>
<dbReference type="InterPro" id="IPR000700">
    <property type="entry name" value="PAS-assoc_C"/>
</dbReference>
<evidence type="ECO:0000256" key="4">
    <source>
        <dbReference type="SAM" id="Coils"/>
    </source>
</evidence>
<evidence type="ECO:0000256" key="1">
    <source>
        <dbReference type="ARBA" id="ARBA00022679"/>
    </source>
</evidence>
<accession>A0ABZ0QAJ9</accession>
<name>A0ABZ0QAJ9_9VIBR</name>
<keyword evidence="1" id="KW-0808">Transferase</keyword>
<evidence type="ECO:0000259" key="7">
    <source>
        <dbReference type="PROSITE" id="PS50113"/>
    </source>
</evidence>
<dbReference type="SUPFAM" id="SSF55785">
    <property type="entry name" value="PYP-like sensor domain (PAS domain)"/>
    <property type="match status" value="3"/>
</dbReference>
<dbReference type="InterPro" id="IPR000014">
    <property type="entry name" value="PAS"/>
</dbReference>
<dbReference type="RefSeq" id="WP_261893343.1">
    <property type="nucleotide sequence ID" value="NZ_AP024895.1"/>
</dbReference>
<evidence type="ECO:0000256" key="2">
    <source>
        <dbReference type="ARBA" id="ARBA00022777"/>
    </source>
</evidence>
<dbReference type="PANTHER" id="PTHR24421:SF59">
    <property type="entry name" value="OXYGEN SENSOR HISTIDINE KINASE NREB"/>
    <property type="match status" value="1"/>
</dbReference>
<dbReference type="NCBIfam" id="TIGR00229">
    <property type="entry name" value="sensory_box"/>
    <property type="match status" value="2"/>
</dbReference>
<sequence>MDRLTPDFFHQSEVEVLRQENALLKTLIEETYDPAIVVIDPDHDFHFTFVNQATCRLFQLSKTQLYQRQPWHFNPEYDRAKLLKMNQELREQKSISYEIHYHPDNAPPRLLHIVANDFVYQETHKIIAYLRDITDEKQAQQEHRDRELSSQTQLIEREYQKVFAHMDDNIMLLDVTEDQQLRIADLNQSAKQSLGESANSCIGTYLESVMPIQNLDQLESIKYQSLSSRSTTHLENIFCYRDSHYYDITMTPLLDSLGEVKRMVFVKREVTDKILREEERRQRAQEFQMLVENSTDTIVRHDLTGRRIYVNPTFRRLYGHYSAQELAAPPHTFPGGIEGLQYQEHIQTVICTGKPLEFEFHTIVSVTKRCALISLVPEKDSSGNITHILAIGRDITLLKQYRQEQELAQQQLRRLAAYNDKVRENERKYIAREVHDELGQRLTALKFGLQSLAVQLGEHAPIAPTLGQIHTHLNETITFARNLVSRLRPGALDMGMVAALEWLVEDYRHRNPKCHYQLRPSQPDLTLDEDIAIALFRLVQESLNNALKHSNATQVVIVLDVLSDQLFLTVRDNGCGFDPSQTHHHASFGLIGMRERVLAMQAKFTLESALGEGTQIEIRIPLTPQEVEL</sequence>
<dbReference type="CDD" id="cd00130">
    <property type="entry name" value="PAS"/>
    <property type="match status" value="2"/>
</dbReference>
<organism evidence="8 9">
    <name type="scientific">Vibrio porteresiae DSM 19223</name>
    <dbReference type="NCBI Taxonomy" id="1123496"/>
    <lineage>
        <taxon>Bacteria</taxon>
        <taxon>Pseudomonadati</taxon>
        <taxon>Pseudomonadota</taxon>
        <taxon>Gammaproteobacteria</taxon>
        <taxon>Vibrionales</taxon>
        <taxon>Vibrionaceae</taxon>
        <taxon>Vibrio</taxon>
    </lineage>
</organism>
<feature type="domain" description="PAS" evidence="6">
    <location>
        <begin position="283"/>
        <end position="319"/>
    </location>
</feature>
<proteinExistence type="predicted"/>
<gene>
    <name evidence="8" type="ORF">R8Z52_15375</name>
</gene>
<feature type="domain" description="Histidine kinase" evidence="5">
    <location>
        <begin position="535"/>
        <end position="624"/>
    </location>
</feature>
<keyword evidence="2" id="KW-0418">Kinase</keyword>
<evidence type="ECO:0000256" key="3">
    <source>
        <dbReference type="ARBA" id="ARBA00023012"/>
    </source>
</evidence>
<dbReference type="Pfam" id="PF02518">
    <property type="entry name" value="HATPase_c"/>
    <property type="match status" value="1"/>
</dbReference>
<dbReference type="CDD" id="cd16917">
    <property type="entry name" value="HATPase_UhpB-NarQ-NarX-like"/>
    <property type="match status" value="1"/>
</dbReference>
<dbReference type="SUPFAM" id="SSF55874">
    <property type="entry name" value="ATPase domain of HSP90 chaperone/DNA topoisomerase II/histidine kinase"/>
    <property type="match status" value="1"/>
</dbReference>
<dbReference type="SMART" id="SM00091">
    <property type="entry name" value="PAS"/>
    <property type="match status" value="3"/>
</dbReference>
<dbReference type="InterPro" id="IPR011712">
    <property type="entry name" value="Sig_transdc_His_kin_sub3_dim/P"/>
</dbReference>
<evidence type="ECO:0000259" key="6">
    <source>
        <dbReference type="PROSITE" id="PS50112"/>
    </source>
</evidence>
<protein>
    <submittedName>
        <fullName evidence="8">PAS domain-containing protein</fullName>
    </submittedName>
</protein>
<evidence type="ECO:0000259" key="5">
    <source>
        <dbReference type="PROSITE" id="PS50109"/>
    </source>
</evidence>
<keyword evidence="9" id="KW-1185">Reference proteome</keyword>
<reference evidence="8 9" key="1">
    <citation type="submission" date="2023-11" db="EMBL/GenBank/DDBJ databases">
        <title>Plant-associative lifestyle of Vibrio porteresiae and its evolutionary dynamics.</title>
        <authorList>
            <person name="Rameshkumar N."/>
            <person name="Kirti K."/>
        </authorList>
    </citation>
    <scope>NUCLEOTIDE SEQUENCE [LARGE SCALE GENOMIC DNA]</scope>
    <source>
        <strain evidence="8 9">MSSRF30</strain>
    </source>
</reference>
<dbReference type="Gene3D" id="3.30.565.10">
    <property type="entry name" value="Histidine kinase-like ATPase, C-terminal domain"/>
    <property type="match status" value="1"/>
</dbReference>
<dbReference type="Gene3D" id="1.20.5.1930">
    <property type="match status" value="1"/>
</dbReference>
<dbReference type="EMBL" id="CP138203">
    <property type="protein sequence ID" value="WPC73479.1"/>
    <property type="molecule type" value="Genomic_DNA"/>
</dbReference>
<dbReference type="Pfam" id="PF07730">
    <property type="entry name" value="HisKA_3"/>
    <property type="match status" value="1"/>
</dbReference>
<dbReference type="PROSITE" id="PS50113">
    <property type="entry name" value="PAC"/>
    <property type="match status" value="1"/>
</dbReference>